<dbReference type="Proteomes" id="UP000480039">
    <property type="component" value="Unassembled WGS sequence"/>
</dbReference>
<dbReference type="EMBL" id="SWQE01000020">
    <property type="protein sequence ID" value="NFJ10737.1"/>
    <property type="molecule type" value="Genomic_DNA"/>
</dbReference>
<accession>A0A846JF75</accession>
<dbReference type="PANTHER" id="PTHR39452">
    <property type="entry name" value="CHEY-P PHOSPHATASE CHEX"/>
    <property type="match status" value="1"/>
</dbReference>
<dbReference type="InterPro" id="IPR028051">
    <property type="entry name" value="CheX-like_dom"/>
</dbReference>
<keyword evidence="1" id="KW-0145">Chemotaxis</keyword>
<dbReference type="SUPFAM" id="SSF103039">
    <property type="entry name" value="CheC-like"/>
    <property type="match status" value="1"/>
</dbReference>
<evidence type="ECO:0000313" key="3">
    <source>
        <dbReference type="EMBL" id="NFJ10737.1"/>
    </source>
</evidence>
<organism evidence="3 4">
    <name type="scientific">Clostridium botulinum</name>
    <dbReference type="NCBI Taxonomy" id="1491"/>
    <lineage>
        <taxon>Bacteria</taxon>
        <taxon>Bacillati</taxon>
        <taxon>Bacillota</taxon>
        <taxon>Clostridia</taxon>
        <taxon>Eubacteriales</taxon>
        <taxon>Clostridiaceae</taxon>
        <taxon>Clostridium</taxon>
    </lineage>
</organism>
<dbReference type="InterPro" id="IPR038756">
    <property type="entry name" value="CheX-like"/>
</dbReference>
<reference evidence="3 4" key="1">
    <citation type="submission" date="2019-04" db="EMBL/GenBank/DDBJ databases">
        <title>Genome sequencing of Clostridium botulinum Groups I-IV and Clostridium butyricum.</title>
        <authorList>
            <person name="Brunt J."/>
            <person name="Van Vliet A.H.M."/>
            <person name="Stringer S.C."/>
            <person name="Carter A.T."/>
            <person name="Peck M.W."/>
        </authorList>
    </citation>
    <scope>NUCLEOTIDE SEQUENCE [LARGE SCALE GENOMIC DNA]</scope>
    <source>
        <strain evidence="3 4">Colworth BL30</strain>
    </source>
</reference>
<dbReference type="Gene3D" id="3.40.1550.10">
    <property type="entry name" value="CheC-like"/>
    <property type="match status" value="1"/>
</dbReference>
<comment type="caution">
    <text evidence="3">The sequence shown here is derived from an EMBL/GenBank/DDBJ whole genome shotgun (WGS) entry which is preliminary data.</text>
</comment>
<sequence>MDAKYINPFIDSFYNVLPQIGFSNVTREDVAIKNNVESLGILINLGIVGDIKGNIVYNIQGENGKKIASKMMMGLPVEELNEMAQSALSELSNMLTANAGINFSNIGVNVNISTPTLMYGQDIKIKLNTDKILNIKIVADDIPIDVNIAFEKIQIKSLD</sequence>
<proteinExistence type="predicted"/>
<feature type="domain" description="Chemotaxis phosphatase CheX-like" evidence="2">
    <location>
        <begin position="44"/>
        <end position="130"/>
    </location>
</feature>
<name>A0A846JF75_CLOBO</name>
<gene>
    <name evidence="3" type="ORF">FC871_20215</name>
</gene>
<dbReference type="Pfam" id="PF13690">
    <property type="entry name" value="CheX"/>
    <property type="match status" value="1"/>
</dbReference>
<dbReference type="PANTHER" id="PTHR39452:SF1">
    <property type="entry name" value="CHEY-P PHOSPHATASE CHEX"/>
    <property type="match status" value="1"/>
</dbReference>
<evidence type="ECO:0000256" key="1">
    <source>
        <dbReference type="ARBA" id="ARBA00022500"/>
    </source>
</evidence>
<dbReference type="InterPro" id="IPR028976">
    <property type="entry name" value="CheC-like_sf"/>
</dbReference>
<dbReference type="AlphaFoldDB" id="A0A846JF75"/>
<dbReference type="GO" id="GO:0006935">
    <property type="term" value="P:chemotaxis"/>
    <property type="evidence" value="ECO:0007669"/>
    <property type="project" value="UniProtKB-KW"/>
</dbReference>
<dbReference type="CDD" id="cd17906">
    <property type="entry name" value="CheX"/>
    <property type="match status" value="1"/>
</dbReference>
<evidence type="ECO:0000259" key="2">
    <source>
        <dbReference type="Pfam" id="PF13690"/>
    </source>
</evidence>
<protein>
    <submittedName>
        <fullName evidence="3">Chemotaxis protein CheX</fullName>
    </submittedName>
</protein>
<evidence type="ECO:0000313" key="4">
    <source>
        <dbReference type="Proteomes" id="UP000480039"/>
    </source>
</evidence>